<protein>
    <recommendedName>
        <fullName evidence="2">PH domain-containing protein</fullName>
    </recommendedName>
</protein>
<dbReference type="SUPFAM" id="SSF50729">
    <property type="entry name" value="PH domain-like"/>
    <property type="match status" value="1"/>
</dbReference>
<sequence length="1181" mass="131530">MGRLRNLSESFKAAAFSNSTLSISSLSKASSGQTQIVDKDSPSSARYQEFPTPSETPRTTPRTERAASRPVSMVYTPPSMELERENHIEELRPVFSFLSSHSNKLYQEGYFLKLNDLDTRKCFPNPLDFDPSSNLLKDGRPNPDRNWTECFAQLVGTVLSLWDAAALDAAGQDGEVAPTFINLADASIKMIETLPTRNPDVQPLQNVLSISTAGKNRYLLHFNSLHSLTQWTAGIRLAMFEHASLQELYTGSLIAGKGKSLNNIRTIMERTKFKTEDWARVRFGAGTPWRRCWCVIEPPDEKEWQKSNKSLKKKSAYDRPAMPKGVIKFYDTKKTKKAIPIATITDAYSAYAIYPQSKPLIDQSTLVKVEGRITIHSTPESKTEGFVFVMPEVHPAVSGFEMMLRWLFPVYDIFHLYGRPQRLIADTWDTRGLMFAMPRERRYGYLDIIDVAALVHSQGSEKWSEREWRRQLKEATSKRMSMTAQGRSSGTFENRRPNRVFSESRQGVHYDDADSVRSSPFSRHQHNQSTDAVFASPKKVVTAPANTAYLSPGQNHHSRSVSESVAYMSPTQNRRQHDHYHPSRLSTEYTDMEPIQPPPAPPAHRNPFKNNIIHSEAETSDSRYSSDSDGQGPRTQPEDIQRDVGETAPPAPVVAPPNMQHQHSDVPQRRPDARPDLRREKSRMSNGTLSQIVDVNKLANSGAAGHAALVAWNNGREGENQGLRGVNETPRDEEISANQPVSQEVVAEGAYTQNPADVRPEHPRMPSEQSTATKPIHRKPVPTTTSTLLTPSNRVQSPDRMSRHSASSYDSTPSSSPDYDSLPEDDDRPVFHRKTRTGVLKTVGDPQLSSGGQQDSAKIDIPVVDFGMTFTPSLTPGHSRPPTASGITGRQSPFDQPLTAPATPLTRSPQEERTSPGNLSPGDGQRSPLVERNSPKGAHSRSSSYAWHPGTTLERHNSVGGLTAEEFVQQRAVAARVPQGYVPHRSVSYSKVEQSPNKLQKKRDSMLRPSSRHSLLIDPSSHLSAREQEHVAKMTGGPLIQVVDRSKTPDPSVGLIGAIEAREQEKRNIKDGVAGHMVQEAIAQRQAAERTYGMQSHASYNSPVDVRQSGQWAGSQGPLYWGGTVPQQPQHAWSNQSAWQYQQQAQAQAQQIQQMQHQQPYQMYNARSSGHYVLPGGYGSR</sequence>
<feature type="region of interest" description="Disordered" evidence="1">
    <location>
        <begin position="717"/>
        <end position="856"/>
    </location>
</feature>
<feature type="compositionally biased region" description="Low complexity" evidence="1">
    <location>
        <begin position="782"/>
        <end position="792"/>
    </location>
</feature>
<feature type="compositionally biased region" description="Polar residues" evidence="1">
    <location>
        <begin position="885"/>
        <end position="894"/>
    </location>
</feature>
<reference evidence="3 4" key="1">
    <citation type="submission" date="2016-03" db="EMBL/GenBank/DDBJ databases">
        <title>Draft genome sequence of the Fonsecaea monophora CBS 269.37.</title>
        <authorList>
            <person name="Bombassaro A."/>
            <person name="Vinicius W.A."/>
            <person name="De Hoog S."/>
            <person name="Sun J."/>
            <person name="Souza E.M."/>
            <person name="Raittz R.T."/>
            <person name="Costa F."/>
            <person name="Leao A.C."/>
            <person name="Tadra-Sfeir M.Z."/>
            <person name="Baura V."/>
            <person name="Balsanelli E."/>
            <person name="Pedrosa F.O."/>
            <person name="Moreno L.F."/>
            <person name="Steffens M.B."/>
            <person name="Xi L."/>
            <person name="Bocca A.L."/>
            <person name="Felipe M.S."/>
            <person name="Teixeira M."/>
            <person name="Telles Filho F.Q."/>
            <person name="Azevedo C.M."/>
            <person name="Gomes R."/>
            <person name="Vicente V.A."/>
        </authorList>
    </citation>
    <scope>NUCLEOTIDE SEQUENCE [LARGE SCALE GENOMIC DNA]</scope>
    <source>
        <strain evidence="3 4">CBS 269.37</strain>
    </source>
</reference>
<feature type="compositionally biased region" description="Low complexity" evidence="1">
    <location>
        <begin position="805"/>
        <end position="820"/>
    </location>
</feature>
<name>A0A177FMC9_9EURO</name>
<feature type="compositionally biased region" description="Basic and acidic residues" evidence="1">
    <location>
        <begin position="662"/>
        <end position="683"/>
    </location>
</feature>
<feature type="compositionally biased region" description="Low complexity" evidence="1">
    <location>
        <begin position="51"/>
        <end position="60"/>
    </location>
</feature>
<feature type="compositionally biased region" description="Polar residues" evidence="1">
    <location>
        <begin position="987"/>
        <end position="998"/>
    </location>
</feature>
<dbReference type="EMBL" id="LVKK01000001">
    <property type="protein sequence ID" value="OAG45484.1"/>
    <property type="molecule type" value="Genomic_DNA"/>
</dbReference>
<evidence type="ECO:0000259" key="2">
    <source>
        <dbReference type="PROSITE" id="PS50003"/>
    </source>
</evidence>
<feature type="compositionally biased region" description="Polar residues" evidence="1">
    <location>
        <begin position="478"/>
        <end position="492"/>
    </location>
</feature>
<feature type="compositionally biased region" description="Basic and acidic residues" evidence="1">
    <location>
        <begin position="636"/>
        <end position="645"/>
    </location>
</feature>
<organism evidence="3 4">
    <name type="scientific">Fonsecaea monophora</name>
    <dbReference type="NCBI Taxonomy" id="254056"/>
    <lineage>
        <taxon>Eukaryota</taxon>
        <taxon>Fungi</taxon>
        <taxon>Dikarya</taxon>
        <taxon>Ascomycota</taxon>
        <taxon>Pezizomycotina</taxon>
        <taxon>Eurotiomycetes</taxon>
        <taxon>Chaetothyriomycetidae</taxon>
        <taxon>Chaetothyriales</taxon>
        <taxon>Herpotrichiellaceae</taxon>
        <taxon>Fonsecaea</taxon>
    </lineage>
</organism>
<proteinExistence type="predicted"/>
<dbReference type="Pfam" id="PF00169">
    <property type="entry name" value="PH"/>
    <property type="match status" value="1"/>
</dbReference>
<feature type="compositionally biased region" description="Polar residues" evidence="1">
    <location>
        <begin position="847"/>
        <end position="856"/>
    </location>
</feature>
<dbReference type="Pfam" id="PF25381">
    <property type="entry name" value="PH_26"/>
    <property type="match status" value="1"/>
</dbReference>
<dbReference type="Gene3D" id="2.30.29.30">
    <property type="entry name" value="Pleckstrin-homology domain (PH domain)/Phosphotyrosine-binding domain (PTB)"/>
    <property type="match status" value="1"/>
</dbReference>
<feature type="region of interest" description="Disordered" evidence="1">
    <location>
        <begin position="474"/>
        <end position="537"/>
    </location>
</feature>
<comment type="caution">
    <text evidence="3">The sequence shown here is derived from an EMBL/GenBank/DDBJ whole genome shotgun (WGS) entry which is preliminary data.</text>
</comment>
<feature type="compositionally biased region" description="Pro residues" evidence="1">
    <location>
        <begin position="595"/>
        <end position="604"/>
    </location>
</feature>
<feature type="region of interest" description="Disordered" evidence="1">
    <location>
        <begin position="870"/>
        <end position="952"/>
    </location>
</feature>
<dbReference type="PROSITE" id="PS50003">
    <property type="entry name" value="PH_DOMAIN"/>
    <property type="match status" value="1"/>
</dbReference>
<feature type="compositionally biased region" description="Polar residues" evidence="1">
    <location>
        <begin position="516"/>
        <end position="531"/>
    </location>
</feature>
<accession>A0A177FMC9</accession>
<feature type="compositionally biased region" description="Polar residues" evidence="1">
    <location>
        <begin position="32"/>
        <end position="46"/>
    </location>
</feature>
<dbReference type="SMART" id="SM00233">
    <property type="entry name" value="PH"/>
    <property type="match status" value="1"/>
</dbReference>
<dbReference type="GeneID" id="34595301"/>
<evidence type="ECO:0000313" key="3">
    <source>
        <dbReference type="EMBL" id="OAG45484.1"/>
    </source>
</evidence>
<dbReference type="RefSeq" id="XP_022517436.1">
    <property type="nucleotide sequence ID" value="XM_022650110.1"/>
</dbReference>
<evidence type="ECO:0000256" key="1">
    <source>
        <dbReference type="SAM" id="MobiDB-lite"/>
    </source>
</evidence>
<feature type="compositionally biased region" description="Basic and acidic residues" evidence="1">
    <location>
        <begin position="506"/>
        <end position="515"/>
    </location>
</feature>
<feature type="compositionally biased region" description="Basic and acidic residues" evidence="1">
    <location>
        <begin position="616"/>
        <end position="626"/>
    </location>
</feature>
<dbReference type="InterPro" id="IPR058155">
    <property type="entry name" value="Skg3/CAF120-like_PH"/>
</dbReference>
<gene>
    <name evidence="3" type="ORF">AYO21_00119</name>
</gene>
<dbReference type="InterPro" id="IPR011993">
    <property type="entry name" value="PH-like_dom_sf"/>
</dbReference>
<dbReference type="AlphaFoldDB" id="A0A177FMC9"/>
<feature type="region of interest" description="Disordered" evidence="1">
    <location>
        <begin position="986"/>
        <end position="1011"/>
    </location>
</feature>
<dbReference type="InterPro" id="IPR001849">
    <property type="entry name" value="PH_domain"/>
</dbReference>
<feature type="domain" description="PH" evidence="2">
    <location>
        <begin position="128"/>
        <end position="240"/>
    </location>
</feature>
<dbReference type="Proteomes" id="UP000077002">
    <property type="component" value="Unassembled WGS sequence"/>
</dbReference>
<evidence type="ECO:0000313" key="4">
    <source>
        <dbReference type="Proteomes" id="UP000077002"/>
    </source>
</evidence>
<feature type="region of interest" description="Disordered" evidence="1">
    <location>
        <begin position="24"/>
        <end position="69"/>
    </location>
</feature>
<feature type="region of interest" description="Disordered" evidence="1">
    <location>
        <begin position="589"/>
        <end position="608"/>
    </location>
</feature>
<feature type="region of interest" description="Disordered" evidence="1">
    <location>
        <begin position="616"/>
        <end position="689"/>
    </location>
</feature>
<keyword evidence="4" id="KW-1185">Reference proteome</keyword>
<dbReference type="OrthoDB" id="5563754at2759"/>